<gene>
    <name evidence="2" type="ORF">PGLA2088_LOCUS25875</name>
</gene>
<feature type="region of interest" description="Disordered" evidence="1">
    <location>
        <begin position="521"/>
        <end position="554"/>
    </location>
</feature>
<evidence type="ECO:0000313" key="2">
    <source>
        <dbReference type="EMBL" id="CAE8688363.1"/>
    </source>
</evidence>
<proteinExistence type="predicted"/>
<organism evidence="2 3">
    <name type="scientific">Polarella glacialis</name>
    <name type="common">Dinoflagellate</name>
    <dbReference type="NCBI Taxonomy" id="89957"/>
    <lineage>
        <taxon>Eukaryota</taxon>
        <taxon>Sar</taxon>
        <taxon>Alveolata</taxon>
        <taxon>Dinophyceae</taxon>
        <taxon>Suessiales</taxon>
        <taxon>Suessiaceae</taxon>
        <taxon>Polarella</taxon>
    </lineage>
</organism>
<feature type="region of interest" description="Disordered" evidence="1">
    <location>
        <begin position="1705"/>
        <end position="1762"/>
    </location>
</feature>
<protein>
    <submittedName>
        <fullName evidence="2">Uncharacterized protein</fullName>
    </submittedName>
</protein>
<feature type="compositionally biased region" description="Basic and acidic residues" evidence="1">
    <location>
        <begin position="535"/>
        <end position="551"/>
    </location>
</feature>
<feature type="region of interest" description="Disordered" evidence="1">
    <location>
        <begin position="3033"/>
        <end position="3061"/>
    </location>
</feature>
<dbReference type="InterPro" id="IPR052055">
    <property type="entry name" value="Hepadnavirus_pol/RT"/>
</dbReference>
<sequence length="3212" mass="357159">MPHGRWSGLWQVKAYDGPDYSTAAVAAADTAEAARQKAARHPLEAPPERVPGLLDARRQKTDKARCGAVASGSPGGSTPAKGDRRPVSRQSQHGQRRASAGQDGLEPESVDERLLSASQRSVQVWSLRKKDTHTSKGRPEMRPAYMLPLSAPRQPESDDDGRWSCKSMHSNFREEEQIAMADVEDSLHGLRTVIGAYDASCAVAEADLSTMVIRDIVERFDGIAMAKEGLINLKSRNRPVGFTEEAVHGYDNYGRIESCMIAMQSMTLELREDIYKWDEGEELQTEEAKVKEEMEAMRQFTVKTVDNVLRGEKITKNYQQAPEEEKDKKETAVQLAMHKILSMLKTLDTDLEKMHFQSWLHTMEDNEDFVQDLVDAVAKEADQVKRLLEVAPHEANEYMQSRLMLTASSFARFHDRLRKEAEKGVAAGASSQENKHPPGLDVDVKIAKKKASRLEDDFEWKFQEVVDESGPVSTTSLPTKVRMRQACRRELHADLINGKNWAARKLEATIEKRMSVHSQVRNRKAREVYQTASDIPRERRAQQYERQETPKPQKAKTIIVVEDSPDGTLHPLADAWVRGVKSVVVSHGAASAVEVEQGKPNMEDHNFQSIRPKGPIAGKGGSLGTTFEERIVAGIRSAKALVDIISRLKLEKINLDSQDAGRICSLANEARVEARPLVAVLREHGIVRFSQHRETWEVFFGTAADLPRQARQNYTEKSNDKVGMPKLPIFLIVLALSHGRGSLLMKRGSDELREAWSAVPEELRGLLTAQGFGKDCPEVWVSAFVDEADLHSFAEQLQQALTVPLDKGVLISCLIDLNVASGNVATCLQKRRARTLPSEQYLQVWRSDEAASASTEARQFAKVEVPKVGPVGQISWKSRGAKAQVLAERPDQRAAAEEVERQRWNLQVCQIVIRNDLPVLKVAATSLDPDRALANCTGRARSKTLRKKVRTWLVIENWLKATFGLEWPTLASQMVDYIEDRATEPCGRTVPATAISALRYFEKVGEVECPMADSALLLSTVSRLEVQLATNSAPTKKAPLYFLSQLISLELFVACVDFPLYYRAFAWYKLVKVWASLRSDDCMGLQPCHLKTVAGGIEFMLERTKTSGPGRRVRWLKGYVSSCATITGNGWLETGLLIWLGVGFAFNRDYFLPEPNEDFSGCRAKPSDWSSTSARSRALFRELRQVKFDGMCWDWDGNLPLVLHPQALLFWTDHSERNVLTSVAALLNVPKSERDFLGRWSPDGSDDYLRTSRQMVRTGVNEDAARDCVQGFTVKRVAPPSDDDGFGPGQLGPMLEDVQPKVDAELKVNVELEVDESAQSDASNSLAPLYFVSFAKKRKFARLHLIAGCPLVPGVSVAAFEYLCAVDELPWNDYCKKCWPRGFDAESGADEILARASLNKPDCRESDSSSGSSSTEVLTADERAAALGSASSDIRFHFDELLVNQVRECLKVDFGMGPSTDLPMRRQVALVIAAWESGREQIVSEDRAKMEARSNHYPRPVGVTEHAAMRAAVEAKLGALRNYEVPSKALIGQKLEQVEQNEMRLEDFREVTSIDDGEVEFLSSAVDSTGAIKVRRGSAGGSLPDNPEDLRLRHKRIALAWAFVATKHCNRPWLKHFQIDVYRKLSDHVLGKEVAGLVVMASDSTVLLKPSWLQVLHYDSEVRKHAYESIRSGAQATISEAVESSCKDVRILQLHLLNPLTLEGNARSKGNKRHFDQGGDQGEDTASRGNNRTKSKVKGLGRGSGSGGKGSGKKGKRGKGQLFSEIPRSGKAICFAFGKKECEGGCEMAHVCQQCLGNHPLCECPNKPKPRGDTGNPKVCEARKRPRRVLRQPLGKSQFSPEDASKVLSCPPALSAGCRHIHILQADDSSGELPDDHAAAEHSSSLTADDSVQKSVSIFLKGSSNSDLECNRSDPRAASEATSTAKDGQTFNVLYLFSGKKRKADVRWYLQKLCRQRNVKLMVQEFDLCNGNDLSVEGDWIKVLGLIENKSFDLVFSTPPCNDFSRARWANKRGPQPSRSKQHPWGYPWLKGWPKQKAALANLLFKRSVKACHAAHQAGARFLKEHPEDLGRVTSGEPASTWQFPCARQLAEDSNADTVAWHQCRWPKVDMRKPTRLMGTVSNLRSMGHAGWPSFDKLGYYIGPLPHRCGHNRNALMGRDLGGNFRTAPTAAYPPQMCSALADLFMEDFLLHAVVVRSAGTLTLTAGEQVQESVRKKQVLLKSALQVEAEEAESDFDEDGFPKPKFGAGLWGHGPPLSYVESGKLKPFSDGCGLCSPGRWEPERRQVVESTLADEVRAGLLKVLHEKLNVKRVLFQLACNQFTSSPFEEALLLEGIETLVSLLRKHGAAGASADVPPGQPVRLPALENFLQLCGDPDFRVFHSSSRSFSKGVTLGILGKLPRVPAVFDKKERWRKYPEEEGEPGDGDNYVSARDNLDSIKKQFEEERALGAMREVLEVEARKEYGSNLLIAPIGAIEKADASFRVIHDGTRKVKINPRIRARDQHKCPGTGELKTVMRSSKKACKSVFGLTGDVKRAHRLPRVWQAEWGLQACKLSGDTVWLNEVGTFGMGPAAYHWARESSGMGRACLYLMQNRWFYQLLYADDFNWVSSGAFAGDDIMLAIFFLCLLGVPMSWKKFHGGLQYEWVGYWSDLRHRRLGISKGRADWLVRWMSKALVAGSVCIEEFKSVLGRMGFAMRALETFRPFLGPLYAWSSAVPARTFLPLPVMIRLILIYLKDRLKEGSRTAPCGCCQGIAKEHFRADAKADGEDVKIGGWECLDADSTGKARWFSEVITRENAPWVFEAGEPFRTIATLELLATLCCLVAFPRGPGPGNTEEPRALLTLGGSTDNLGNKFVVAKLQTTKYPLVCVLMEIAALLHQAGEGLDLQWVPRLQNIEADQLTNGDFRGFDPSLRVRVNIATHPWVVLNSMLKQGSQSVSDFRKYLPRGELDQEDIKPRIRHERHIAELIRRQEEMCTLLNSQTVKAITMGLSTLQCLHGWPRLGAETSDARRLGPPPRQEIRKDIPAACSSNRVATLSSSSRDKRRQETSRDNLVFGHHNSIPSSGSFQRRWLQVGGWTVAKSSREFGAAIPFSSVRSKRLPSTDVVELSGSVRQPSCSLQGSSNRQSSDAPRRKLLLGLEVRAVWAETDDRGLCPSALQCQGTLEDRCSPLDHDVRINKRAKHHEDFSCAPRAELWDSPPDGHAQQHGLW</sequence>
<name>A0A813JXG2_POLGL</name>
<feature type="compositionally biased region" description="Basic and acidic residues" evidence="1">
    <location>
        <begin position="3042"/>
        <end position="3052"/>
    </location>
</feature>
<dbReference type="Proteomes" id="UP000626109">
    <property type="component" value="Unassembled WGS sequence"/>
</dbReference>
<accession>A0A813JXG2</accession>
<reference evidence="2" key="1">
    <citation type="submission" date="2021-02" db="EMBL/GenBank/DDBJ databases">
        <authorList>
            <person name="Dougan E. K."/>
            <person name="Rhodes N."/>
            <person name="Thang M."/>
            <person name="Chan C."/>
        </authorList>
    </citation>
    <scope>NUCLEOTIDE SEQUENCE</scope>
</reference>
<comment type="caution">
    <text evidence="2">The sequence shown here is derived from an EMBL/GenBank/DDBJ whole genome shotgun (WGS) entry which is preliminary data.</text>
</comment>
<evidence type="ECO:0000313" key="3">
    <source>
        <dbReference type="Proteomes" id="UP000626109"/>
    </source>
</evidence>
<evidence type="ECO:0000256" key="1">
    <source>
        <dbReference type="SAM" id="MobiDB-lite"/>
    </source>
</evidence>
<dbReference type="PANTHER" id="PTHR33050:SF7">
    <property type="entry name" value="RIBONUCLEASE H"/>
    <property type="match status" value="1"/>
</dbReference>
<feature type="compositionally biased region" description="Gly residues" evidence="1">
    <location>
        <begin position="1740"/>
        <end position="1750"/>
    </location>
</feature>
<dbReference type="EMBL" id="CAJNNW010026884">
    <property type="protein sequence ID" value="CAE8688363.1"/>
    <property type="molecule type" value="Genomic_DNA"/>
</dbReference>
<dbReference type="PANTHER" id="PTHR33050">
    <property type="entry name" value="REVERSE TRANSCRIPTASE DOMAIN-CONTAINING PROTEIN"/>
    <property type="match status" value="1"/>
</dbReference>
<feature type="region of interest" description="Disordered" evidence="1">
    <location>
        <begin position="602"/>
        <end position="621"/>
    </location>
</feature>
<feature type="compositionally biased region" description="Basic and acidic residues" evidence="1">
    <location>
        <begin position="55"/>
        <end position="65"/>
    </location>
</feature>
<feature type="region of interest" description="Disordered" evidence="1">
    <location>
        <begin position="1869"/>
        <end position="1888"/>
    </location>
</feature>
<feature type="region of interest" description="Disordered" evidence="1">
    <location>
        <begin position="31"/>
        <end position="109"/>
    </location>
</feature>